<proteinExistence type="predicted"/>
<gene>
    <name evidence="3" type="primary">palH_1</name>
    <name evidence="3" type="ORF">NCTC11544_05224</name>
</gene>
<dbReference type="EMBL" id="UGYN01000002">
    <property type="protein sequence ID" value="SUI89477.1"/>
    <property type="molecule type" value="Genomic_DNA"/>
</dbReference>
<dbReference type="InterPro" id="IPR036291">
    <property type="entry name" value="NAD(P)-bd_dom_sf"/>
</dbReference>
<keyword evidence="3" id="KW-0326">Glycosidase</keyword>
<dbReference type="InterPro" id="IPR053715">
    <property type="entry name" value="GH4_Enzyme_sf"/>
</dbReference>
<keyword evidence="1" id="KW-0520">NAD</keyword>
<evidence type="ECO:0000313" key="4">
    <source>
        <dbReference type="Proteomes" id="UP000255529"/>
    </source>
</evidence>
<dbReference type="AlphaFoldDB" id="A0A380AYP5"/>
<accession>A0A380AYP5</accession>
<dbReference type="GO" id="GO:0005975">
    <property type="term" value="P:carbohydrate metabolic process"/>
    <property type="evidence" value="ECO:0007669"/>
    <property type="project" value="InterPro"/>
</dbReference>
<keyword evidence="3" id="KW-0378">Hydrolase</keyword>
<dbReference type="SUPFAM" id="SSF51735">
    <property type="entry name" value="NAD(P)-binding Rossmann-fold domains"/>
    <property type="match status" value="1"/>
</dbReference>
<feature type="site" description="Increases basicity of active site Tyr" evidence="2">
    <location>
        <position position="111"/>
    </location>
</feature>
<dbReference type="Proteomes" id="UP000255529">
    <property type="component" value="Unassembled WGS sequence"/>
</dbReference>
<reference evidence="3 4" key="1">
    <citation type="submission" date="2018-06" db="EMBL/GenBank/DDBJ databases">
        <authorList>
            <consortium name="Pathogen Informatics"/>
            <person name="Doyle S."/>
        </authorList>
    </citation>
    <scope>NUCLEOTIDE SEQUENCE [LARGE SCALE GENOMIC DNA]</scope>
    <source>
        <strain evidence="3 4">NCTC11544</strain>
    </source>
</reference>
<dbReference type="EC" id="3.2.1.20" evidence="3"/>
<dbReference type="Gene3D" id="3.90.1820.10">
    <property type="entry name" value="AglA-like glucosidase"/>
    <property type="match status" value="1"/>
</dbReference>
<dbReference type="PANTHER" id="PTHR32092">
    <property type="entry name" value="6-PHOSPHO-BETA-GLUCOSIDASE-RELATED"/>
    <property type="match status" value="1"/>
</dbReference>
<dbReference type="GO" id="GO:0004558">
    <property type="term" value="F:alpha-1,4-glucosidase activity"/>
    <property type="evidence" value="ECO:0007669"/>
    <property type="project" value="UniProtKB-EC"/>
</dbReference>
<evidence type="ECO:0000256" key="1">
    <source>
        <dbReference type="ARBA" id="ARBA00023027"/>
    </source>
</evidence>
<evidence type="ECO:0000313" key="3">
    <source>
        <dbReference type="EMBL" id="SUI89477.1"/>
    </source>
</evidence>
<dbReference type="Pfam" id="PF02056">
    <property type="entry name" value="Glyco_hydro_4"/>
    <property type="match status" value="1"/>
</dbReference>
<dbReference type="InterPro" id="IPR001088">
    <property type="entry name" value="Glyco_hydro_4"/>
</dbReference>
<evidence type="ECO:0000256" key="2">
    <source>
        <dbReference type="PIRSR" id="PIRSR601088-4"/>
    </source>
</evidence>
<organism evidence="3 4">
    <name type="scientific">Serratia quinivorans</name>
    <dbReference type="NCBI Taxonomy" id="137545"/>
    <lineage>
        <taxon>Bacteria</taxon>
        <taxon>Pseudomonadati</taxon>
        <taxon>Pseudomonadota</taxon>
        <taxon>Gammaproteobacteria</taxon>
        <taxon>Enterobacterales</taxon>
        <taxon>Yersiniaceae</taxon>
        <taxon>Serratia</taxon>
    </lineage>
</organism>
<dbReference type="PRINTS" id="PR00732">
    <property type="entry name" value="GLHYDRLASE4"/>
</dbReference>
<sequence length="145" mass="15745">MATKIVLVGAGSAQFGYGTLGDIFQSKTLYGSEIVLHDINPAALAVTEKTAREFLAAEDLPFTVSATTDRKTALRGAEFVIISIEVGDRFALWDLDWQIPQQYGIGQVYGENGGPGGLFHSLRIIPPILDICADVRRHLPKCLDI</sequence>
<name>A0A380AYP5_9GAMM</name>
<protein>
    <submittedName>
        <fullName evidence="3">Alpha-glucosidase</fullName>
        <ecNumber evidence="3">3.2.1.20</ecNumber>
    </submittedName>
</protein>